<dbReference type="GO" id="GO:0005737">
    <property type="term" value="C:cytoplasm"/>
    <property type="evidence" value="ECO:0007669"/>
    <property type="project" value="TreeGrafter"/>
</dbReference>
<keyword evidence="1" id="KW-0808">Transferase</keyword>
<dbReference type="Gene3D" id="3.30.200.20">
    <property type="entry name" value="Phosphorylase Kinase, domain 1"/>
    <property type="match status" value="1"/>
</dbReference>
<dbReference type="EMBL" id="LNYI01000057">
    <property type="protein sequence ID" value="KTD18818.1"/>
    <property type="molecule type" value="Genomic_DNA"/>
</dbReference>
<evidence type="ECO:0000313" key="2">
    <source>
        <dbReference type="Proteomes" id="UP000054869"/>
    </source>
</evidence>
<organism evidence="1 2">
    <name type="scientific">Legionella lansingensis</name>
    <dbReference type="NCBI Taxonomy" id="45067"/>
    <lineage>
        <taxon>Bacteria</taxon>
        <taxon>Pseudomonadati</taxon>
        <taxon>Pseudomonadota</taxon>
        <taxon>Gammaproteobacteria</taxon>
        <taxon>Legionellales</taxon>
        <taxon>Legionellaceae</taxon>
        <taxon>Legionella</taxon>
    </lineage>
</organism>
<dbReference type="eggNOG" id="COG0510">
    <property type="taxonomic scope" value="Bacteria"/>
</dbReference>
<dbReference type="Gene3D" id="3.90.1200.10">
    <property type="match status" value="1"/>
</dbReference>
<accession>A0A0W0VFF0</accession>
<dbReference type="InterPro" id="IPR011009">
    <property type="entry name" value="Kinase-like_dom_sf"/>
</dbReference>
<dbReference type="SUPFAM" id="SSF56112">
    <property type="entry name" value="Protein kinase-like (PK-like)"/>
    <property type="match status" value="1"/>
</dbReference>
<name>A0A0W0VFF0_9GAMM</name>
<gene>
    <name evidence="1" type="ORF">Llan_2421</name>
</gene>
<dbReference type="CDD" id="cd05151">
    <property type="entry name" value="ChoK-like"/>
    <property type="match status" value="1"/>
</dbReference>
<dbReference type="CDD" id="cd09917">
    <property type="entry name" value="F-box_SF"/>
    <property type="match status" value="1"/>
</dbReference>
<protein>
    <submittedName>
        <fullName evidence="1">Choline kinase</fullName>
    </submittedName>
</protein>
<evidence type="ECO:0000313" key="1">
    <source>
        <dbReference type="EMBL" id="KTD18818.1"/>
    </source>
</evidence>
<proteinExistence type="predicted"/>
<keyword evidence="1" id="KW-0418">Kinase</keyword>
<dbReference type="InterPro" id="IPR036047">
    <property type="entry name" value="F-box-like_dom_sf"/>
</dbReference>
<dbReference type="PANTHER" id="PTHR22603:SF66">
    <property type="entry name" value="ETHANOLAMINE KINASE"/>
    <property type="match status" value="1"/>
</dbReference>
<dbReference type="PANTHER" id="PTHR22603">
    <property type="entry name" value="CHOLINE/ETHANOALAMINE KINASE"/>
    <property type="match status" value="1"/>
</dbReference>
<dbReference type="GO" id="GO:0006646">
    <property type="term" value="P:phosphatidylethanolamine biosynthetic process"/>
    <property type="evidence" value="ECO:0007669"/>
    <property type="project" value="TreeGrafter"/>
</dbReference>
<dbReference type="PATRIC" id="fig|45067.4.peg.2541"/>
<sequence>MKLFFFGEGNPALPQRLCIYILSLAEEKDLCCFSSVNKTWKDTVETTKRNQTLLPYMKRIPQLTVYNLGQLGIYAMPGGMTNSTFKIRLKKQTQWVLRIPGKGSSVFLERSDEFHNARQAAELELNVIIDFFDPQDGLQLTRYLANNRPLLEELKTNPLILKTVVAVLKSLHNSTPFHNSVNVFSRNTKLLETLKITRPDILSHEIVSIEEKMGEIERLINCYQIERSPCHNDTTPGNFLVTADKKVKLLDWEYSANNDKVLDIVYLLWEAKLPREQVEILISSYFGKCDDKLLAWFEVYKPVIGWWYTIWSWTQIANTANACGLDDYQKLSILSYEATQECLATNAFKDAFSLLQSETQQPTFTHLRGF</sequence>
<dbReference type="SUPFAM" id="SSF81383">
    <property type="entry name" value="F-box domain"/>
    <property type="match status" value="1"/>
</dbReference>
<dbReference type="STRING" id="45067.Llan_2421"/>
<dbReference type="OrthoDB" id="179763at2"/>
<dbReference type="Pfam" id="PF01633">
    <property type="entry name" value="Choline_kinase"/>
    <property type="match status" value="1"/>
</dbReference>
<comment type="caution">
    <text evidence="1">The sequence shown here is derived from an EMBL/GenBank/DDBJ whole genome shotgun (WGS) entry which is preliminary data.</text>
</comment>
<dbReference type="GO" id="GO:0004305">
    <property type="term" value="F:ethanolamine kinase activity"/>
    <property type="evidence" value="ECO:0007669"/>
    <property type="project" value="TreeGrafter"/>
</dbReference>
<dbReference type="Proteomes" id="UP000054869">
    <property type="component" value="Unassembled WGS sequence"/>
</dbReference>
<reference evidence="1 2" key="1">
    <citation type="submission" date="2015-11" db="EMBL/GenBank/DDBJ databases">
        <title>Genomic analysis of 38 Legionella species identifies large and diverse effector repertoires.</title>
        <authorList>
            <person name="Burstein D."/>
            <person name="Amaro F."/>
            <person name="Zusman T."/>
            <person name="Lifshitz Z."/>
            <person name="Cohen O."/>
            <person name="Gilbert J.A."/>
            <person name="Pupko T."/>
            <person name="Shuman H.A."/>
            <person name="Segal G."/>
        </authorList>
    </citation>
    <scope>NUCLEOTIDE SEQUENCE [LARGE SCALE GENOMIC DNA]</scope>
    <source>
        <strain evidence="1 2">ATCC 49751</strain>
    </source>
</reference>
<dbReference type="RefSeq" id="WP_028372526.1">
    <property type="nucleotide sequence ID" value="NZ_CAAAJD010000004.1"/>
</dbReference>
<dbReference type="AlphaFoldDB" id="A0A0W0VFF0"/>
<keyword evidence="2" id="KW-1185">Reference proteome</keyword>